<comment type="caution">
    <text evidence="3">The sequence shown here is derived from an EMBL/GenBank/DDBJ whole genome shotgun (WGS) entry which is preliminary data.</text>
</comment>
<keyword evidence="1" id="KW-0677">Repeat</keyword>
<organism evidence="3 4">
    <name type="scientific">Desmophyllum pertusum</name>
    <dbReference type="NCBI Taxonomy" id="174260"/>
    <lineage>
        <taxon>Eukaryota</taxon>
        <taxon>Metazoa</taxon>
        <taxon>Cnidaria</taxon>
        <taxon>Anthozoa</taxon>
        <taxon>Hexacorallia</taxon>
        <taxon>Scleractinia</taxon>
        <taxon>Caryophylliina</taxon>
        <taxon>Caryophylliidae</taxon>
        <taxon>Desmophyllum</taxon>
    </lineage>
</organism>
<feature type="domain" description="Fibronectin type-III" evidence="2">
    <location>
        <begin position="85"/>
        <end position="181"/>
    </location>
</feature>
<dbReference type="InterPro" id="IPR013783">
    <property type="entry name" value="Ig-like_fold"/>
</dbReference>
<protein>
    <recommendedName>
        <fullName evidence="2">Fibronectin type-III domain-containing protein</fullName>
    </recommendedName>
</protein>
<evidence type="ECO:0000256" key="1">
    <source>
        <dbReference type="ARBA" id="ARBA00022737"/>
    </source>
</evidence>
<feature type="domain" description="Fibronectin type-III" evidence="2">
    <location>
        <begin position="183"/>
        <end position="283"/>
    </location>
</feature>
<name>A0A9W9ZQT4_9CNID</name>
<dbReference type="EMBL" id="MU825888">
    <property type="protein sequence ID" value="KAJ7384309.1"/>
    <property type="molecule type" value="Genomic_DNA"/>
</dbReference>
<dbReference type="InterPro" id="IPR003961">
    <property type="entry name" value="FN3_dom"/>
</dbReference>
<feature type="domain" description="Fibronectin type-III" evidence="2">
    <location>
        <begin position="285"/>
        <end position="385"/>
    </location>
</feature>
<gene>
    <name evidence="3" type="ORF">OS493_022415</name>
</gene>
<dbReference type="Proteomes" id="UP001163046">
    <property type="component" value="Unassembled WGS sequence"/>
</dbReference>
<dbReference type="PANTHER" id="PTHR13817:SF177">
    <property type="entry name" value="IG-LIKE AND FIBRONECTIN TYPE-III DOMAIN-CONTAINING PROTEIN 1-RELATED"/>
    <property type="match status" value="1"/>
</dbReference>
<proteinExistence type="predicted"/>
<dbReference type="InterPro" id="IPR050964">
    <property type="entry name" value="Striated_Muscle_Regulatory"/>
</dbReference>
<sequence length="669" mass="75129">MIVRWTPPAVNGGSPITAYRVVILKSGSEIKNVNITDPGTTSLPVGGLKRNTKYTVKVFARNAVFEGLAGKKAMKTKFEGVPATAEIYGLPSEVTDDAITLKWREPKNNGKVITLYTVYQRIVTDGNPGEWNGLKTITDISVRELKVKLEKGKVYEFVVTATNVLGESLKEDVKIKRVKASGIPAAVEMSDIPSEVTGNTITLKWSEPQNNGREITQYTVYQRIVTDGKKREWTRLKTITDILIREFKVKLEKGKVYEFVVTATNALGESLIEYGNIKRVLASWIPAAVEMSDIPSKVTESTITLKWSEPQSYGREITLYTVYKRIVTGGRQGEWTRLKTITNISVREFRVKLEKGKVYEFVVTATNELGESLKEDGKIKRVKASGIPAAVEISDIEVTDNTITLKWSEPQSYGREITQYTVYQRIVTDGKPGEWYKLKTITDVSVRELKVELEKGKVYEFVVTATNIHGESSKDEGNSNIVKAIGGERKPNIPDKEEITPYATVRISGSFALNAENNRNGLPGMNDIPLHTLPFPPRIPQGERPTGRRELRHSPYENIDHLGRPAANPLECDLFYHPRYENEEVDNEIRNVVMIKSGYDKLAPGTRRKRRESGGTRRLPCGMVDKHGQPVYDSLVREIDPKCKSRRVDLTDSDSDDERNIHTILQVPS</sequence>
<accession>A0A9W9ZQT4</accession>
<dbReference type="PANTHER" id="PTHR13817">
    <property type="entry name" value="TITIN"/>
    <property type="match status" value="1"/>
</dbReference>
<dbReference type="Gene3D" id="2.60.40.10">
    <property type="entry name" value="Immunoglobulins"/>
    <property type="match status" value="5"/>
</dbReference>
<dbReference type="AlphaFoldDB" id="A0A9W9ZQT4"/>
<dbReference type="InterPro" id="IPR036116">
    <property type="entry name" value="FN3_sf"/>
</dbReference>
<feature type="domain" description="Fibronectin type-III" evidence="2">
    <location>
        <begin position="1"/>
        <end position="84"/>
    </location>
</feature>
<keyword evidence="4" id="KW-1185">Reference proteome</keyword>
<dbReference type="CDD" id="cd00063">
    <property type="entry name" value="FN3"/>
    <property type="match status" value="5"/>
</dbReference>
<reference evidence="3" key="1">
    <citation type="submission" date="2023-01" db="EMBL/GenBank/DDBJ databases">
        <title>Genome assembly of the deep-sea coral Lophelia pertusa.</title>
        <authorList>
            <person name="Herrera S."/>
            <person name="Cordes E."/>
        </authorList>
    </citation>
    <scope>NUCLEOTIDE SEQUENCE</scope>
    <source>
        <strain evidence="3">USNM1676648</strain>
        <tissue evidence="3">Polyp</tissue>
    </source>
</reference>
<dbReference type="SMART" id="SM00060">
    <property type="entry name" value="FN3"/>
    <property type="match status" value="5"/>
</dbReference>
<feature type="domain" description="Fibronectin type-III" evidence="2">
    <location>
        <begin position="387"/>
        <end position="485"/>
    </location>
</feature>
<dbReference type="PROSITE" id="PS50853">
    <property type="entry name" value="FN3"/>
    <property type="match status" value="5"/>
</dbReference>
<dbReference type="OrthoDB" id="5981765at2759"/>
<dbReference type="SUPFAM" id="SSF49265">
    <property type="entry name" value="Fibronectin type III"/>
    <property type="match status" value="3"/>
</dbReference>
<evidence type="ECO:0000259" key="2">
    <source>
        <dbReference type="PROSITE" id="PS50853"/>
    </source>
</evidence>
<evidence type="ECO:0000313" key="4">
    <source>
        <dbReference type="Proteomes" id="UP001163046"/>
    </source>
</evidence>
<evidence type="ECO:0000313" key="3">
    <source>
        <dbReference type="EMBL" id="KAJ7384309.1"/>
    </source>
</evidence>
<dbReference type="Pfam" id="PF00041">
    <property type="entry name" value="fn3"/>
    <property type="match status" value="3"/>
</dbReference>